<dbReference type="EMBL" id="CP022437">
    <property type="protein sequence ID" value="ASN06840.1"/>
    <property type="molecule type" value="Genomic_DNA"/>
</dbReference>
<reference evidence="4 5" key="1">
    <citation type="journal article" date="2003" name="Int. J. Syst. Evol. Microbiol.">
        <title>Virgibacillus carmonensis sp. nov., Virgibacillus necropolis sp. nov. and Virgibacillus picturae sp. nov., three novel species isolated from deteriorated mural paintings, transfer of the species of the genus salibacillus to Virgibacillus, as Virgibacillus marismortui comb. nov. and Virgibacillus salexigens comb. nov., and emended description of the genus Virgibacillus.</title>
        <authorList>
            <person name="Heyrman J."/>
            <person name="Logan N.A."/>
            <person name="Busse H.J."/>
            <person name="Balcaen A."/>
            <person name="Lebbe L."/>
            <person name="Rodriguez-Diaz M."/>
            <person name="Swings J."/>
            <person name="De Vos P."/>
        </authorList>
    </citation>
    <scope>NUCLEOTIDE SEQUENCE [LARGE SCALE GENOMIC DNA]</scope>
    <source>
        <strain evidence="4 5">LMG 19488</strain>
    </source>
</reference>
<sequence length="210" mass="22992">MSKEKVKKPFYKKIWVWVVAIIIIFIATSGEGDTETASSNELTETNTEQATDKSNSDEKEKEKEKANEPKMAKMGEPAKVENVTFTVNSAEETKEIDSGNEFVENATTSGKYVILDVTVKNEKDEAITINSSFFKLIADGTEYEPATSGTVMMAMGDSMGDFFLTQINPNLEKTGKVVFEVGAEVDLAKTVLQAQTGAFGTETIKISLTK</sequence>
<dbReference type="AlphaFoldDB" id="A0A221MGU3"/>
<accession>A0A221MGU3</accession>
<dbReference type="Gene3D" id="2.60.40.1240">
    <property type="match status" value="1"/>
</dbReference>
<dbReference type="OrthoDB" id="2389763at2"/>
<dbReference type="Proteomes" id="UP000204391">
    <property type="component" value="Chromosome"/>
</dbReference>
<organism evidence="4 5">
    <name type="scientific">Virgibacillus necropolis</name>
    <dbReference type="NCBI Taxonomy" id="163877"/>
    <lineage>
        <taxon>Bacteria</taxon>
        <taxon>Bacillati</taxon>
        <taxon>Bacillota</taxon>
        <taxon>Bacilli</taxon>
        <taxon>Bacillales</taxon>
        <taxon>Bacillaceae</taxon>
        <taxon>Virgibacillus</taxon>
    </lineage>
</organism>
<dbReference type="InterPro" id="IPR029050">
    <property type="entry name" value="Immunoprotect_excell_Ig-like"/>
</dbReference>
<feature type="region of interest" description="Disordered" evidence="2">
    <location>
        <begin position="32"/>
        <end position="71"/>
    </location>
</feature>
<evidence type="ECO:0000313" key="5">
    <source>
        <dbReference type="Proteomes" id="UP000204391"/>
    </source>
</evidence>
<dbReference type="Pfam" id="PF11611">
    <property type="entry name" value="DUF4352"/>
    <property type="match status" value="1"/>
</dbReference>
<keyword evidence="5" id="KW-1185">Reference proteome</keyword>
<feature type="compositionally biased region" description="Basic and acidic residues" evidence="2">
    <location>
        <begin position="50"/>
        <end position="71"/>
    </location>
</feature>
<proteinExistence type="predicted"/>
<dbReference type="KEGG" id="vne:CFK40_18345"/>
<name>A0A221MGU3_9BACI</name>
<keyword evidence="1" id="KW-0732">Signal</keyword>
<evidence type="ECO:0000256" key="2">
    <source>
        <dbReference type="SAM" id="MobiDB-lite"/>
    </source>
</evidence>
<evidence type="ECO:0000313" key="4">
    <source>
        <dbReference type="EMBL" id="ASN06840.1"/>
    </source>
</evidence>
<dbReference type="RefSeq" id="WP_089533836.1">
    <property type="nucleotide sequence ID" value="NZ_CP022437.1"/>
</dbReference>
<dbReference type="InterPro" id="IPR029051">
    <property type="entry name" value="DUF4352"/>
</dbReference>
<protein>
    <submittedName>
        <fullName evidence="4">DUF4352 domain-containing protein</fullName>
    </submittedName>
</protein>
<evidence type="ECO:0000256" key="1">
    <source>
        <dbReference type="ARBA" id="ARBA00022729"/>
    </source>
</evidence>
<gene>
    <name evidence="4" type="ORF">CFK40_18345</name>
</gene>
<evidence type="ECO:0000259" key="3">
    <source>
        <dbReference type="Pfam" id="PF11611"/>
    </source>
</evidence>
<feature type="compositionally biased region" description="Polar residues" evidence="2">
    <location>
        <begin position="35"/>
        <end position="49"/>
    </location>
</feature>
<feature type="domain" description="DUF4352" evidence="3">
    <location>
        <begin position="73"/>
        <end position="183"/>
    </location>
</feature>